<accession>A0ABV5ZHZ8</accession>
<proteinExistence type="predicted"/>
<name>A0ABV5ZHZ8_9BACT</name>
<dbReference type="Pfam" id="PF19515">
    <property type="entry name" value="DUF6048"/>
    <property type="match status" value="1"/>
</dbReference>
<keyword evidence="2" id="KW-1185">Reference proteome</keyword>
<reference evidence="1 2" key="1">
    <citation type="submission" date="2024-09" db="EMBL/GenBank/DDBJ databases">
        <authorList>
            <person name="Sun Q."/>
            <person name="Mori K."/>
        </authorList>
    </citation>
    <scope>NUCLEOTIDE SEQUENCE [LARGE SCALE GENOMIC DNA]</scope>
    <source>
        <strain evidence="1 2">ATCC 51272</strain>
    </source>
</reference>
<evidence type="ECO:0000313" key="2">
    <source>
        <dbReference type="Proteomes" id="UP001589688"/>
    </source>
</evidence>
<organism evidence="1 2">
    <name type="scientific">Hallella seregens ATCC 51272</name>
    <dbReference type="NCBI Taxonomy" id="1336250"/>
    <lineage>
        <taxon>Bacteria</taxon>
        <taxon>Pseudomonadati</taxon>
        <taxon>Bacteroidota</taxon>
        <taxon>Bacteroidia</taxon>
        <taxon>Bacteroidales</taxon>
        <taxon>Prevotellaceae</taxon>
        <taxon>Hallella</taxon>
    </lineage>
</organism>
<gene>
    <name evidence="1" type="ORF">ACFFK8_03990</name>
</gene>
<evidence type="ECO:0000313" key="1">
    <source>
        <dbReference type="EMBL" id="MFB9896995.1"/>
    </source>
</evidence>
<dbReference type="InterPro" id="IPR046111">
    <property type="entry name" value="DUF6048"/>
</dbReference>
<dbReference type="RefSeq" id="WP_027952826.1">
    <property type="nucleotide sequence ID" value="NZ_JADU01000036.1"/>
</dbReference>
<dbReference type="EMBL" id="JBHLZF010000001">
    <property type="protein sequence ID" value="MFB9896995.1"/>
    <property type="molecule type" value="Genomic_DNA"/>
</dbReference>
<dbReference type="Proteomes" id="UP001589688">
    <property type="component" value="Unassembled WGS sequence"/>
</dbReference>
<comment type="caution">
    <text evidence="1">The sequence shown here is derived from an EMBL/GenBank/DDBJ whole genome shotgun (WGS) entry which is preliminary data.</text>
</comment>
<protein>
    <submittedName>
        <fullName evidence="1">DUF6048 family protein</fullName>
    </submittedName>
</protein>
<sequence>MTLRPSICTSFSRSIAISLLFFGAVMAVGAQGSRSRQEAQERLRQQQMDDSIPLYRGFQVKADLVGLIQRAVSDYGQLEAGVRVNLKDKYFPTVELGLGTADHHDIVTQTGYKTSAPYLKMGVDFNIMKNKHDIYRVYAGARYALTYFKFDLSHPDLIDPVWGGRSPFRFAGIKANCHWLELLAGVDARIWGPVHLGWTARYQRRLVHNDGSLGNTWYVPGFGKQGGSRISGTFELMLEF</sequence>